<feature type="domain" description="WhiA LAGLIDADG-like" evidence="7">
    <location>
        <begin position="130"/>
        <end position="221"/>
    </location>
</feature>
<comment type="caution">
    <text evidence="8">The sequence shown here is derived from an EMBL/GenBank/DDBJ whole genome shotgun (WGS) entry which is preliminary data.</text>
</comment>
<evidence type="ECO:0000256" key="3">
    <source>
        <dbReference type="ARBA" id="ARBA00023306"/>
    </source>
</evidence>
<comment type="function">
    <text evidence="4">Involved in cell division and chromosome segregation.</text>
</comment>
<dbReference type="HAMAP" id="MF_01420">
    <property type="entry name" value="HTH_type_WhiA"/>
    <property type="match status" value="1"/>
</dbReference>
<protein>
    <recommendedName>
        <fullName evidence="4">Probable cell division protein WhiA</fullName>
    </recommendedName>
</protein>
<dbReference type="Pfam" id="PF14527">
    <property type="entry name" value="LAGLIDADG_WhiA"/>
    <property type="match status" value="1"/>
</dbReference>
<dbReference type="InterPro" id="IPR003802">
    <property type="entry name" value="Sporulation_regulator_WhiA"/>
</dbReference>
<dbReference type="Pfam" id="PF02650">
    <property type="entry name" value="HTH_WhiA"/>
    <property type="match status" value="1"/>
</dbReference>
<accession>A0ABS4KAQ4</accession>
<keyword evidence="1 4" id="KW-0132">Cell division</keyword>
<feature type="domain" description="Sporulation regulator WhiA C-terminal" evidence="5">
    <location>
        <begin position="224"/>
        <end position="307"/>
    </location>
</feature>
<dbReference type="NCBIfam" id="TIGR00647">
    <property type="entry name" value="DNA_bind_WhiA"/>
    <property type="match status" value="1"/>
</dbReference>
<keyword evidence="9" id="KW-1185">Reference proteome</keyword>
<dbReference type="Pfam" id="PF10298">
    <property type="entry name" value="WhiA_N"/>
    <property type="match status" value="1"/>
</dbReference>
<evidence type="ECO:0000259" key="7">
    <source>
        <dbReference type="Pfam" id="PF14527"/>
    </source>
</evidence>
<dbReference type="Proteomes" id="UP001519306">
    <property type="component" value="Unassembled WGS sequence"/>
</dbReference>
<dbReference type="InterPro" id="IPR039518">
    <property type="entry name" value="WhiA_LAGLIDADG_dom"/>
</dbReference>
<dbReference type="Gene3D" id="3.10.28.10">
    <property type="entry name" value="Homing endonucleases"/>
    <property type="match status" value="1"/>
</dbReference>
<dbReference type="RefSeq" id="WP_210060161.1">
    <property type="nucleotide sequence ID" value="NZ_JAGGLJ010000003.1"/>
</dbReference>
<dbReference type="SUPFAM" id="SSF55608">
    <property type="entry name" value="Homing endonucleases"/>
    <property type="match status" value="1"/>
</dbReference>
<sequence length="324" mass="36803">MSFSSSVKNEVARKKLSDICDMTAELSGMLPMCGALKFNQFQIVTLSFNTENASVARRIFTFLKRYYSEDVEVVVSKSKQLKKNNIYSVILKDGSAVKTLLYDSDFIKDENVFMPNYKPFFLLESDCCKRSYIRGAFLGAGSISNPEKSYHLEFVSNNEEHAKFLSSLINSYNLNSKIIKRKENYVIYLKEAEQISDLLAIIGATNSVLEFENIRVVKYMKNRVNRIVNCETANLNKTVNASVKQVNDILYIKESIGLNSLPEPLREVAVLRVENRDSSLKEIGEMLDPPVGKSGINHRLNKIKKIASKLRSEQDDFKNSNAKK</sequence>
<dbReference type="GO" id="GO:0003677">
    <property type="term" value="F:DNA binding"/>
    <property type="evidence" value="ECO:0007669"/>
    <property type="project" value="UniProtKB-KW"/>
</dbReference>
<evidence type="ECO:0000259" key="6">
    <source>
        <dbReference type="Pfam" id="PF10298"/>
    </source>
</evidence>
<dbReference type="InterPro" id="IPR027434">
    <property type="entry name" value="Homing_endonucl"/>
</dbReference>
<evidence type="ECO:0000256" key="2">
    <source>
        <dbReference type="ARBA" id="ARBA00023125"/>
    </source>
</evidence>
<gene>
    <name evidence="4" type="primary">whiA</name>
    <name evidence="8" type="ORF">J2Z71_000377</name>
</gene>
<name>A0ABS4KAQ4_9FIRM</name>
<evidence type="ECO:0000313" key="8">
    <source>
        <dbReference type="EMBL" id="MBP2024854.1"/>
    </source>
</evidence>
<evidence type="ECO:0000313" key="9">
    <source>
        <dbReference type="Proteomes" id="UP001519306"/>
    </source>
</evidence>
<dbReference type="EMBL" id="JAGGLJ010000003">
    <property type="protein sequence ID" value="MBP2024854.1"/>
    <property type="molecule type" value="Genomic_DNA"/>
</dbReference>
<evidence type="ECO:0000256" key="4">
    <source>
        <dbReference type="HAMAP-Rule" id="MF_01420"/>
    </source>
</evidence>
<organism evidence="8 9">
    <name type="scientific">Peptoniphilus stercorisuis</name>
    <dbReference type="NCBI Taxonomy" id="1436965"/>
    <lineage>
        <taxon>Bacteria</taxon>
        <taxon>Bacillati</taxon>
        <taxon>Bacillota</taxon>
        <taxon>Tissierellia</taxon>
        <taxon>Tissierellales</taxon>
        <taxon>Peptoniphilaceae</taxon>
        <taxon>Peptoniphilus</taxon>
    </lineage>
</organism>
<proteinExistence type="inferred from homology"/>
<reference evidence="8 9" key="1">
    <citation type="submission" date="2021-03" db="EMBL/GenBank/DDBJ databases">
        <title>Genomic Encyclopedia of Type Strains, Phase IV (KMG-IV): sequencing the most valuable type-strain genomes for metagenomic binning, comparative biology and taxonomic classification.</title>
        <authorList>
            <person name="Goeker M."/>
        </authorList>
    </citation>
    <scope>NUCLEOTIDE SEQUENCE [LARGE SCALE GENOMIC DNA]</scope>
    <source>
        <strain evidence="8 9">DSM 27563</strain>
    </source>
</reference>
<keyword evidence="2 4" id="KW-0238">DNA-binding</keyword>
<dbReference type="PANTHER" id="PTHR37307:SF1">
    <property type="entry name" value="CELL DIVISION PROTEIN WHIA-RELATED"/>
    <property type="match status" value="1"/>
</dbReference>
<dbReference type="PANTHER" id="PTHR37307">
    <property type="entry name" value="CELL DIVISION PROTEIN WHIA-RELATED"/>
    <property type="match status" value="1"/>
</dbReference>
<evidence type="ECO:0000259" key="5">
    <source>
        <dbReference type="Pfam" id="PF02650"/>
    </source>
</evidence>
<dbReference type="InterPro" id="IPR018478">
    <property type="entry name" value="Sporu_reg_WhiA_N_dom"/>
</dbReference>
<feature type="domain" description="Sporulation transcription regulator WhiA N-terminal" evidence="6">
    <location>
        <begin position="20"/>
        <end position="103"/>
    </location>
</feature>
<keyword evidence="3 4" id="KW-0131">Cell cycle</keyword>
<dbReference type="InterPro" id="IPR023054">
    <property type="entry name" value="Sporulation_regulator_WhiA_C"/>
</dbReference>
<evidence type="ECO:0000256" key="1">
    <source>
        <dbReference type="ARBA" id="ARBA00022618"/>
    </source>
</evidence>
<comment type="similarity">
    <text evidence="4">Belongs to the WhiA family.</text>
</comment>